<protein>
    <submittedName>
        <fullName evidence="7">MutS V domain containing protein</fullName>
    </submittedName>
</protein>
<dbReference type="InterPro" id="IPR027417">
    <property type="entry name" value="P-loop_NTPase"/>
</dbReference>
<feature type="domain" description="DNA mismatch repair proteins mutS family" evidence="6">
    <location>
        <begin position="302"/>
        <end position="318"/>
    </location>
</feature>
<dbReference type="Pfam" id="PF00488">
    <property type="entry name" value="MutS_V"/>
    <property type="match status" value="1"/>
</dbReference>
<dbReference type="STRING" id="1661398.A0A482VXB7"/>
<evidence type="ECO:0000259" key="6">
    <source>
        <dbReference type="PROSITE" id="PS00486"/>
    </source>
</evidence>
<dbReference type="GO" id="GO:0140664">
    <property type="term" value="F:ATP-dependent DNA damage sensor activity"/>
    <property type="evidence" value="ECO:0007669"/>
    <property type="project" value="InterPro"/>
</dbReference>
<dbReference type="SUPFAM" id="SSF52540">
    <property type="entry name" value="P-loop containing nucleoside triphosphate hydrolases"/>
    <property type="match status" value="1"/>
</dbReference>
<proteinExistence type="inferred from homology"/>
<organism evidence="7 8">
    <name type="scientific">Asbolus verrucosus</name>
    <name type="common">Desert ironclad beetle</name>
    <dbReference type="NCBI Taxonomy" id="1661398"/>
    <lineage>
        <taxon>Eukaryota</taxon>
        <taxon>Metazoa</taxon>
        <taxon>Ecdysozoa</taxon>
        <taxon>Arthropoda</taxon>
        <taxon>Hexapoda</taxon>
        <taxon>Insecta</taxon>
        <taxon>Pterygota</taxon>
        <taxon>Neoptera</taxon>
        <taxon>Endopterygota</taxon>
        <taxon>Coleoptera</taxon>
        <taxon>Polyphaga</taxon>
        <taxon>Cucujiformia</taxon>
        <taxon>Tenebrionidae</taxon>
        <taxon>Pimeliinae</taxon>
        <taxon>Asbolus</taxon>
    </lineage>
</organism>
<name>A0A482VXB7_ASBVE</name>
<keyword evidence="2" id="KW-0547">Nucleotide-binding</keyword>
<dbReference type="InterPro" id="IPR045076">
    <property type="entry name" value="MutS"/>
</dbReference>
<evidence type="ECO:0000313" key="8">
    <source>
        <dbReference type="Proteomes" id="UP000292052"/>
    </source>
</evidence>
<dbReference type="PANTHER" id="PTHR11361:SF148">
    <property type="entry name" value="DNA MISMATCH REPAIR PROTEIN MSH6"/>
    <property type="match status" value="1"/>
</dbReference>
<keyword evidence="3" id="KW-0067">ATP-binding</keyword>
<evidence type="ECO:0000256" key="5">
    <source>
        <dbReference type="SAM" id="MobiDB-lite"/>
    </source>
</evidence>
<gene>
    <name evidence="7" type="ORF">BDFB_011588</name>
</gene>
<evidence type="ECO:0000313" key="7">
    <source>
        <dbReference type="EMBL" id="RZC36907.1"/>
    </source>
</evidence>
<sequence>MTNAFDQEQAQKEGKIIPKSGVDENYDQAEDAIQKIKNKLEKYLVELQNFFGCKVSYFGSDKKRFQIDVPESHTKKVTDEYQLEGTKKGSKPSKRYSTPQSRVRLYLPKSSPIIIIQLLAEMLKAEHERTKIIQDLNRRIFEKFSEKHAQWEQAIMCITILDVLCSLAEYARTFSQDMCIPEIEPIADSHKIIIENGRHPCVLNVDSFVPNDTKMGVDDYASILLITGPNMGGKSTLMRQIAIICVMAQMGSYVPASSCQLNLIDRIFTRLGAHDDIVQGQSTFLLELLEASSILQHATPFSLVLLDELGRGTSTHDGNAIATAYACMVENDEDPTEES</sequence>
<keyword evidence="4" id="KW-0238">DNA-binding</keyword>
<dbReference type="EMBL" id="QDEB01057637">
    <property type="protein sequence ID" value="RZC36907.1"/>
    <property type="molecule type" value="Genomic_DNA"/>
</dbReference>
<dbReference type="GO" id="GO:0032301">
    <property type="term" value="C:MutSalpha complex"/>
    <property type="evidence" value="ECO:0007669"/>
    <property type="project" value="TreeGrafter"/>
</dbReference>
<dbReference type="PANTHER" id="PTHR11361">
    <property type="entry name" value="DNA MISMATCH REPAIR PROTEIN MUTS FAMILY MEMBER"/>
    <property type="match status" value="1"/>
</dbReference>
<dbReference type="OrthoDB" id="121051at2759"/>
<comment type="similarity">
    <text evidence="1">Belongs to the DNA mismatch repair MutS family.</text>
</comment>
<dbReference type="PROSITE" id="PS00486">
    <property type="entry name" value="DNA_MISMATCH_REPAIR_2"/>
    <property type="match status" value="1"/>
</dbReference>
<reference evidence="7 8" key="1">
    <citation type="submission" date="2017-03" db="EMBL/GenBank/DDBJ databases">
        <title>Genome of the blue death feigning beetle - Asbolus verrucosus.</title>
        <authorList>
            <person name="Rider S.D."/>
        </authorList>
    </citation>
    <scope>NUCLEOTIDE SEQUENCE [LARGE SCALE GENOMIC DNA]</scope>
    <source>
        <strain evidence="7">Butters</strain>
        <tissue evidence="7">Head and leg muscle</tissue>
    </source>
</reference>
<dbReference type="GO" id="GO:0005524">
    <property type="term" value="F:ATP binding"/>
    <property type="evidence" value="ECO:0007669"/>
    <property type="project" value="UniProtKB-KW"/>
</dbReference>
<feature type="region of interest" description="Disordered" evidence="5">
    <location>
        <begin position="1"/>
        <end position="23"/>
    </location>
</feature>
<comment type="caution">
    <text evidence="7">The sequence shown here is derived from an EMBL/GenBank/DDBJ whole genome shotgun (WGS) entry which is preliminary data.</text>
</comment>
<dbReference type="InterPro" id="IPR036187">
    <property type="entry name" value="DNA_mismatch_repair_MutS_sf"/>
</dbReference>
<dbReference type="GO" id="GO:0006298">
    <property type="term" value="P:mismatch repair"/>
    <property type="evidence" value="ECO:0007669"/>
    <property type="project" value="InterPro"/>
</dbReference>
<dbReference type="SMART" id="SM00534">
    <property type="entry name" value="MUTSac"/>
    <property type="match status" value="1"/>
</dbReference>
<dbReference type="InterPro" id="IPR000432">
    <property type="entry name" value="DNA_mismatch_repair_MutS_C"/>
</dbReference>
<evidence type="ECO:0000256" key="4">
    <source>
        <dbReference type="ARBA" id="ARBA00023125"/>
    </source>
</evidence>
<dbReference type="Pfam" id="PF05190">
    <property type="entry name" value="MutS_IV"/>
    <property type="match status" value="1"/>
</dbReference>
<evidence type="ECO:0000256" key="2">
    <source>
        <dbReference type="ARBA" id="ARBA00022741"/>
    </source>
</evidence>
<dbReference type="Gene3D" id="1.10.1420.10">
    <property type="match status" value="1"/>
</dbReference>
<feature type="non-terminal residue" evidence="7">
    <location>
        <position position="339"/>
    </location>
</feature>
<evidence type="ECO:0000256" key="3">
    <source>
        <dbReference type="ARBA" id="ARBA00022840"/>
    </source>
</evidence>
<dbReference type="GO" id="GO:0030983">
    <property type="term" value="F:mismatched DNA binding"/>
    <property type="evidence" value="ECO:0007669"/>
    <property type="project" value="InterPro"/>
</dbReference>
<dbReference type="InterPro" id="IPR007861">
    <property type="entry name" value="DNA_mismatch_repair_MutS_clamp"/>
</dbReference>
<evidence type="ECO:0000256" key="1">
    <source>
        <dbReference type="ARBA" id="ARBA00006271"/>
    </source>
</evidence>
<dbReference type="Proteomes" id="UP000292052">
    <property type="component" value="Unassembled WGS sequence"/>
</dbReference>
<dbReference type="FunFam" id="1.10.1420.10:FF:000005">
    <property type="entry name" value="DNA mismatch repair protein"/>
    <property type="match status" value="1"/>
</dbReference>
<dbReference type="AlphaFoldDB" id="A0A482VXB7"/>
<keyword evidence="8" id="KW-1185">Reference proteome</keyword>
<dbReference type="SUPFAM" id="SSF48334">
    <property type="entry name" value="DNA repair protein MutS, domain III"/>
    <property type="match status" value="1"/>
</dbReference>
<accession>A0A482VXB7</accession>
<dbReference type="Gene3D" id="3.40.50.300">
    <property type="entry name" value="P-loop containing nucleotide triphosphate hydrolases"/>
    <property type="match status" value="1"/>
</dbReference>